<dbReference type="Proteomes" id="UP000887576">
    <property type="component" value="Unplaced"/>
</dbReference>
<reference evidence="2" key="1">
    <citation type="submission" date="2022-11" db="UniProtKB">
        <authorList>
            <consortium name="WormBaseParasite"/>
        </authorList>
    </citation>
    <scope>IDENTIFICATION</scope>
</reference>
<dbReference type="WBParaSite" id="JU765_v2.g8100.t1">
    <property type="protein sequence ID" value="JU765_v2.g8100.t1"/>
    <property type="gene ID" value="JU765_v2.g8100"/>
</dbReference>
<organism evidence="1 2">
    <name type="scientific">Panagrolaimus sp. JU765</name>
    <dbReference type="NCBI Taxonomy" id="591449"/>
    <lineage>
        <taxon>Eukaryota</taxon>
        <taxon>Metazoa</taxon>
        <taxon>Ecdysozoa</taxon>
        <taxon>Nematoda</taxon>
        <taxon>Chromadorea</taxon>
        <taxon>Rhabditida</taxon>
        <taxon>Tylenchina</taxon>
        <taxon>Panagrolaimomorpha</taxon>
        <taxon>Panagrolaimoidea</taxon>
        <taxon>Panagrolaimidae</taxon>
        <taxon>Panagrolaimus</taxon>
    </lineage>
</organism>
<name>A0AC34RLQ3_9BILA</name>
<protein>
    <submittedName>
        <fullName evidence="2">Phosphofurin acidic cluster sorting protein 2</fullName>
    </submittedName>
</protein>
<evidence type="ECO:0000313" key="2">
    <source>
        <dbReference type="WBParaSite" id="JU765_v2.g8100.t1"/>
    </source>
</evidence>
<evidence type="ECO:0000313" key="1">
    <source>
        <dbReference type="Proteomes" id="UP000887576"/>
    </source>
</evidence>
<proteinExistence type="predicted"/>
<sequence>MDQTKFGSSSNSVFGNSAGSHVMSTIAAVPMKLYANWEVDRTSNSAIQRVFTMIISKIQISKLLKLDNNFIIGIRLQGHKRTLRSNDIVVPQNSLGNNIELNLDISFTIQYCHYLKRKTNIIQILIQRRKRYKNRHIPGFKTLAIGYLNLDDILQMGGIREVRIWDPTYLNKTDADFSESIAGTIFISNCQSQAIEAEGTHKAPGKEGILSDEDEDDTTEESDFEIENAEYGDNTPRFGQQTGGKQRARRARKKLNQKNIKSKLSALLKRFRAQDGSAGPSTGRLPPTAEELEEIFEELENISDSGPELEPDKVSIISNPKPGLRPFFGSKTDLPPIEDTLQSEESGPDTDDPEYSSDNENNQPFFLTRTEFPQTSTPLDSGRSHKIKSQNEKEPRTERSSSLKEKEKIVHSNTAGSVQSVGETHKTAIVNPPMIIKKFNEANMMAGVMNQLEDPNLFIASNIWICSSSDLNWISKIDSTTFHRVRLIDCPTRFRAQDGSAGPSTGRLPPTAEELEEIFEELENISDSGPELEPDKVSIISNPKPGLRPFFGSKTDLPPIEDTLQSEESGPDTDDPEYSSDNENNQPFFLTRTEFPQTSTPLDSGRSHKIKSQNEKEPRTERSSSLKEKEKIVHSNTAGSVQSVGETHKTAIVNPPMIIKKFNEANMMAGVMNQLEDPNLFIASNIWICSSSDLNWISKIDSTTFHRVRLIDCPTVNEVRVALQAIVARIQKFCNSNSESPPQTIIGILGADKLVTNILRIYVDLLQNKTTNDWLNYLRFSLLIPPNSVIGRTIALNSDSGLMEIQWKILNKINLNDTTLIEDCLLNSTNVEKLKALNIPIGEVMLQLHKNNGNSPDYNSEINGNAESQVFIPFIAEIHLGNLEELNLLHYVKKEEDEMMSTPRMASNIPSHIGNSMSPPTSPQMSKTNEWKELQIEYWTIGSNSHELPPGGSHFSLNPSNTPKSSSNGGKFSMKASVRTLSVAREPLSTLLSMLFVKERKKDKVLQKLGRKTKPRGSDTFNSQSRVVSSVTRMICNSKGSPLEVAIDGVTWNRVRFFQISAQWQTHVKFLPVSVPSSSSLR</sequence>
<accession>A0AC34RLQ3</accession>